<name>F9RMN7_9VIBR</name>
<accession>F9RMN7</accession>
<comment type="caution">
    <text evidence="1">The sequence shown here is derived from an EMBL/GenBank/DDBJ whole genome shotgun (WGS) entry which is preliminary data.</text>
</comment>
<organism evidence="1 2">
    <name type="scientific">Vibrio scophthalmi LMG 19158</name>
    <dbReference type="NCBI Taxonomy" id="870967"/>
    <lineage>
        <taxon>Bacteria</taxon>
        <taxon>Pseudomonadati</taxon>
        <taxon>Pseudomonadota</taxon>
        <taxon>Gammaproteobacteria</taxon>
        <taxon>Vibrionales</taxon>
        <taxon>Vibrionaceae</taxon>
        <taxon>Vibrio</taxon>
    </lineage>
</organism>
<protein>
    <submittedName>
        <fullName evidence="1">Uncharacterized protein</fullName>
    </submittedName>
</protein>
<proteinExistence type="predicted"/>
<reference evidence="1 2" key="1">
    <citation type="journal article" date="2012" name="Int. J. Syst. Evol. Microbiol.">
        <title>Vibrio caribbeanicus sp. nov., isolated from the marine sponge Scleritoderma cyanea.</title>
        <authorList>
            <person name="Hoffmann M."/>
            <person name="Monday S.R."/>
            <person name="Allard M.W."/>
            <person name="Strain E.A."/>
            <person name="Whittaker P."/>
            <person name="Naum M."/>
            <person name="McCarthy P.J."/>
            <person name="Lopez J.V."/>
            <person name="Fischer M."/>
            <person name="Brown E.W."/>
        </authorList>
    </citation>
    <scope>NUCLEOTIDE SEQUENCE [LARGE SCALE GENOMIC DNA]</scope>
    <source>
        <strain evidence="1 2">LMG 19158</strain>
    </source>
</reference>
<dbReference type="RefSeq" id="WP_005594805.1">
    <property type="nucleotide sequence ID" value="NZ_AFWE01000084.1"/>
</dbReference>
<evidence type="ECO:0000313" key="2">
    <source>
        <dbReference type="Proteomes" id="UP000004349"/>
    </source>
</evidence>
<dbReference type="AlphaFoldDB" id="F9RMN7"/>
<dbReference type="Proteomes" id="UP000004349">
    <property type="component" value="Unassembled WGS sequence"/>
</dbReference>
<dbReference type="eggNOG" id="ENOG5031GXA">
    <property type="taxonomic scope" value="Bacteria"/>
</dbReference>
<evidence type="ECO:0000313" key="1">
    <source>
        <dbReference type="EMBL" id="EGU38243.1"/>
    </source>
</evidence>
<gene>
    <name evidence="1" type="ORF">VIS19158_13952</name>
</gene>
<dbReference type="EMBL" id="AFWE01000084">
    <property type="protein sequence ID" value="EGU38243.1"/>
    <property type="molecule type" value="Genomic_DNA"/>
</dbReference>
<sequence length="287" mass="33146">MEKNNLLQQFVDQFKGAASIRALDKDEIWYANQAYQKMMHHAPSIREAMLKTNTDTEHQGMIFYEYIEQQFKNTNQPTFAFELYDGMYVSTARFLIQYNESPAILTLINESKILPENLDNDLYTTPIAQYLNDDVTSFDTNFNIIERNELIKTFVSNYEGFAFIRDLEEDENYYANAPYISFTRQAESLAELKESIDDDFVSEGLSYCGYVEAVFKKNLQSTLAFEIVGDSAYISLRVLIEYSGSPVMLTLISECYKSMKHYHHSIYQCDVNSLMKAKSLSLVTSTC</sequence>